<feature type="compositionally biased region" description="Polar residues" evidence="1">
    <location>
        <begin position="503"/>
        <end position="539"/>
    </location>
</feature>
<feature type="compositionally biased region" description="Polar residues" evidence="1">
    <location>
        <begin position="482"/>
        <end position="493"/>
    </location>
</feature>
<dbReference type="GeneID" id="39591381"/>
<feature type="region of interest" description="Disordered" evidence="1">
    <location>
        <begin position="402"/>
        <end position="609"/>
    </location>
</feature>
<dbReference type="EMBL" id="RSCE01000004">
    <property type="protein sequence ID" value="RSH83178.1"/>
    <property type="molecule type" value="Genomic_DNA"/>
</dbReference>
<organism evidence="2 3">
    <name type="scientific">Apiotrichum porosum</name>
    <dbReference type="NCBI Taxonomy" id="105984"/>
    <lineage>
        <taxon>Eukaryota</taxon>
        <taxon>Fungi</taxon>
        <taxon>Dikarya</taxon>
        <taxon>Basidiomycota</taxon>
        <taxon>Agaricomycotina</taxon>
        <taxon>Tremellomycetes</taxon>
        <taxon>Trichosporonales</taxon>
        <taxon>Trichosporonaceae</taxon>
        <taxon>Apiotrichum</taxon>
    </lineage>
</organism>
<dbReference type="AlphaFoldDB" id="A0A427XWB4"/>
<sequence length="680" mass="74324">MTSNNIEPLPADLKTLFEYDLAAVNQKDPVFEYPSRSLVALGRRHEGVTERQFNNDLLAIQRYYVGFDRHIWHEGKERPHGFHIRLDSDISLFRDILTPLVVNPDSDTSPPYNVSFGNTPTQLQVEKLVRLHRGTDTTLPRSALGCYIPDWVVSAVAAEPEVVGAEKKPRWFHRISLVGELKITSVGYTNKQWKVRSSIDDDVDGDVDVDTHSAIVDNNRKYSPLASTDQDELVRTDMFHKWQAGLSKLIVYMKTAYEYCGSFLGFSIIHTNLQRAVVLPGTDSVPTLVLEWNETGIVPITDISQFFDDKSNVKTMPFDLRGATEGQFDPIALSSLLEITALAFEVLSSTETAHPFGPISRPDRQRCPTIVEVEDFVSDRSRHGPMTKSVMDKAICEARAIPTSHGGSTSDPSTSKQPSGGPGGDPGADGSSGPGRGQGGGGGSGNSGPKTYPVTGTQGRKGAHGDRSGGSGSGSSKKPRQHTQQSERLSQSLLGKVPPPFTQDWQGPSYLSHSHPTATDTRTHRYSLTESEPSHQSDVPSTIESEPSPTEELIGLEPLTEHLEMEEDNEDEWEDDDSSSLQAEPGTAPSFSAASGASTVDAEVTKDEPSQVGTVAQILESMGLTQSATRHHQMPEGAFHSAVSPSEYLQLMKELDWSIVMVDVGTMNDILCEIRESLRT</sequence>
<feature type="compositionally biased region" description="Low complexity" evidence="1">
    <location>
        <begin position="540"/>
        <end position="552"/>
    </location>
</feature>
<dbReference type="RefSeq" id="XP_028477130.1">
    <property type="nucleotide sequence ID" value="XM_028622238.1"/>
</dbReference>
<gene>
    <name evidence="2" type="ORF">EHS24_006838</name>
</gene>
<comment type="caution">
    <text evidence="2">The sequence shown here is derived from an EMBL/GenBank/DDBJ whole genome shotgun (WGS) entry which is preliminary data.</text>
</comment>
<evidence type="ECO:0000313" key="3">
    <source>
        <dbReference type="Proteomes" id="UP000279236"/>
    </source>
</evidence>
<feature type="compositionally biased region" description="Polar residues" evidence="1">
    <location>
        <begin position="405"/>
        <end position="417"/>
    </location>
</feature>
<evidence type="ECO:0000313" key="2">
    <source>
        <dbReference type="EMBL" id="RSH83178.1"/>
    </source>
</evidence>
<feature type="compositionally biased region" description="Gly residues" evidence="1">
    <location>
        <begin position="420"/>
        <end position="446"/>
    </location>
</feature>
<feature type="compositionally biased region" description="Acidic residues" evidence="1">
    <location>
        <begin position="564"/>
        <end position="578"/>
    </location>
</feature>
<protein>
    <submittedName>
        <fullName evidence="2">Uncharacterized protein</fullName>
    </submittedName>
</protein>
<name>A0A427XWB4_9TREE</name>
<accession>A0A427XWB4</accession>
<dbReference type="Proteomes" id="UP000279236">
    <property type="component" value="Unassembled WGS sequence"/>
</dbReference>
<keyword evidence="3" id="KW-1185">Reference proteome</keyword>
<proteinExistence type="predicted"/>
<feature type="compositionally biased region" description="Polar residues" evidence="1">
    <location>
        <begin position="589"/>
        <end position="598"/>
    </location>
</feature>
<evidence type="ECO:0000256" key="1">
    <source>
        <dbReference type="SAM" id="MobiDB-lite"/>
    </source>
</evidence>
<reference evidence="2 3" key="1">
    <citation type="submission" date="2018-11" db="EMBL/GenBank/DDBJ databases">
        <title>Genome sequence of Apiotrichum porosum DSM 27194.</title>
        <authorList>
            <person name="Aliyu H."/>
            <person name="Gorte O."/>
            <person name="Ochsenreither K."/>
        </authorList>
    </citation>
    <scope>NUCLEOTIDE SEQUENCE [LARGE SCALE GENOMIC DNA]</scope>
    <source>
        <strain evidence="2 3">DSM 27194</strain>
    </source>
</reference>